<accession>A0AAU7DTV6</accession>
<sequence length="407" mass="44590">MDSHSLQVPAVTYEELQWTPKHNLDVSNRARIRQTGPYRSAITAPIADWKFQVSSELMTELEDALVALREFDQHANHSLPQGSLNLGPLASILLRTESVSSSQIEQLTTSAKQLALAEIDQGKSNATTVLANVHAMQAAIDLAESLSISSILQMHGHLLIDSPSLAAHAGKLRGEPVWIGGRDSAGPRNAEFVPPRSDLVPQAIADLEGFMSRVDLPVLLQVAVAHAQFETIHPFVDGNGRTGRALVHAMLHNFGMSRSFVLPISSGILTDLKSYFSALTQYREGDAAPIVRLFAQATRYAAHHGMRLIDSLQEQVNLANTKLVGLRPQAAAWKLVPLLVGQPVVNAKFVKEHLQVNDAAAHRALNALTQRGFLVETSGNSRNRIWQHNGILDVLNEYAEQIRRDSR</sequence>
<feature type="domain" description="Fido" evidence="3">
    <location>
        <begin position="146"/>
        <end position="296"/>
    </location>
</feature>
<name>A0AAU7DTV6_9MICO</name>
<dbReference type="AlphaFoldDB" id="A0AAU7DTV6"/>
<dbReference type="SUPFAM" id="SSF140931">
    <property type="entry name" value="Fic-like"/>
    <property type="match status" value="1"/>
</dbReference>
<dbReference type="PANTHER" id="PTHR13504:SF38">
    <property type="entry name" value="FIDO DOMAIN-CONTAINING PROTEIN"/>
    <property type="match status" value="1"/>
</dbReference>
<dbReference type="Pfam" id="PF02661">
    <property type="entry name" value="Fic"/>
    <property type="match status" value="1"/>
</dbReference>
<dbReference type="EMBL" id="CP146203">
    <property type="protein sequence ID" value="XBH20428.1"/>
    <property type="molecule type" value="Genomic_DNA"/>
</dbReference>
<evidence type="ECO:0000256" key="1">
    <source>
        <dbReference type="PIRSR" id="PIRSR640198-1"/>
    </source>
</evidence>
<dbReference type="Pfam" id="PF13784">
    <property type="entry name" value="Fic_N"/>
    <property type="match status" value="1"/>
</dbReference>
<dbReference type="GO" id="GO:0005524">
    <property type="term" value="F:ATP binding"/>
    <property type="evidence" value="ECO:0007669"/>
    <property type="project" value="UniProtKB-KW"/>
</dbReference>
<dbReference type="Gene3D" id="1.10.3290.10">
    <property type="entry name" value="Fido-like domain"/>
    <property type="match status" value="1"/>
</dbReference>
<dbReference type="PANTHER" id="PTHR13504">
    <property type="entry name" value="FIDO DOMAIN-CONTAINING PROTEIN DDB_G0283145"/>
    <property type="match status" value="1"/>
</dbReference>
<gene>
    <name evidence="4" type="ORF">V5R04_09225</name>
</gene>
<dbReference type="InterPro" id="IPR036597">
    <property type="entry name" value="Fido-like_dom_sf"/>
</dbReference>
<dbReference type="PROSITE" id="PS51459">
    <property type="entry name" value="FIDO"/>
    <property type="match status" value="1"/>
</dbReference>
<feature type="binding site" evidence="2">
    <location>
        <begin position="237"/>
        <end position="244"/>
    </location>
    <ligand>
        <name>ATP</name>
        <dbReference type="ChEBI" id="CHEBI:30616"/>
    </ligand>
</feature>
<dbReference type="InterPro" id="IPR025758">
    <property type="entry name" value="Fic/DOC_N"/>
</dbReference>
<dbReference type="InterPro" id="IPR003812">
    <property type="entry name" value="Fido"/>
</dbReference>
<feature type="active site" evidence="1">
    <location>
        <position position="233"/>
    </location>
</feature>
<evidence type="ECO:0000259" key="3">
    <source>
        <dbReference type="PROSITE" id="PS51459"/>
    </source>
</evidence>
<keyword evidence="2" id="KW-0547">Nucleotide-binding</keyword>
<evidence type="ECO:0000313" key="4">
    <source>
        <dbReference type="EMBL" id="XBH20428.1"/>
    </source>
</evidence>
<organism evidence="4">
    <name type="scientific">Jonesiaceae bacterium BS-20</name>
    <dbReference type="NCBI Taxonomy" id="3120821"/>
    <lineage>
        <taxon>Bacteria</taxon>
        <taxon>Bacillati</taxon>
        <taxon>Actinomycetota</taxon>
        <taxon>Actinomycetes</taxon>
        <taxon>Micrococcales</taxon>
        <taxon>Jonesiaceae</taxon>
    </lineage>
</organism>
<proteinExistence type="predicted"/>
<evidence type="ECO:0000256" key="2">
    <source>
        <dbReference type="PIRSR" id="PIRSR640198-2"/>
    </source>
</evidence>
<protein>
    <submittedName>
        <fullName evidence="4">Fic family protein</fullName>
    </submittedName>
</protein>
<keyword evidence="2" id="KW-0067">ATP-binding</keyword>
<dbReference type="InterPro" id="IPR040198">
    <property type="entry name" value="Fido_containing"/>
</dbReference>
<reference evidence="4" key="1">
    <citation type="submission" date="2024-02" db="EMBL/GenBank/DDBJ databases">
        <title>Tomenella chthoni gen. nov. sp. nov., a member of the family Jonesiaceae isolated from bat guano.</title>
        <authorList>
            <person name="Miller S.L."/>
            <person name="King J."/>
            <person name="Sankaranarayanan K."/>
            <person name="Lawson P.A."/>
        </authorList>
    </citation>
    <scope>NUCLEOTIDE SEQUENCE</scope>
    <source>
        <strain evidence="4">BS-20</strain>
    </source>
</reference>